<evidence type="ECO:0000313" key="3">
    <source>
        <dbReference type="Proteomes" id="UP000722121"/>
    </source>
</evidence>
<feature type="signal peptide" evidence="1">
    <location>
        <begin position="1"/>
        <end position="21"/>
    </location>
</feature>
<protein>
    <submittedName>
        <fullName evidence="2">Uncharacterized protein</fullName>
    </submittedName>
</protein>
<evidence type="ECO:0000313" key="2">
    <source>
        <dbReference type="EMBL" id="MBN4067296.1"/>
    </source>
</evidence>
<keyword evidence="3" id="KW-1185">Reference proteome</keyword>
<dbReference type="EMBL" id="JAFITR010000103">
    <property type="protein sequence ID" value="MBN4067296.1"/>
    <property type="molecule type" value="Genomic_DNA"/>
</dbReference>
<reference evidence="2 3" key="1">
    <citation type="submission" date="2021-02" db="EMBL/GenBank/DDBJ databases">
        <title>Activity-based single-cell genomes from oceanic crustal fluid captures similar information to metagenomic and metatranscriptomic surveys with orders of magnitude less sampling.</title>
        <authorList>
            <person name="D'Angelo T.S."/>
            <person name="Orcutt B.N."/>
        </authorList>
    </citation>
    <scope>NUCLEOTIDE SEQUENCE [LARGE SCALE GENOMIC DNA]</scope>
    <source>
        <strain evidence="2">AH-315-G07</strain>
    </source>
</reference>
<accession>A0ABS3ARD1</accession>
<dbReference type="Proteomes" id="UP000722121">
    <property type="component" value="Unassembled WGS sequence"/>
</dbReference>
<proteinExistence type="predicted"/>
<organism evidence="2 3">
    <name type="scientific">Simkania negevensis</name>
    <dbReference type="NCBI Taxonomy" id="83561"/>
    <lineage>
        <taxon>Bacteria</taxon>
        <taxon>Pseudomonadati</taxon>
        <taxon>Chlamydiota</taxon>
        <taxon>Chlamydiia</taxon>
        <taxon>Parachlamydiales</taxon>
        <taxon>Simkaniaceae</taxon>
        <taxon>Simkania</taxon>
    </lineage>
</organism>
<sequence>MNLIVKLIAVIATIAPACTFAAHPISPWYGRLWEAEATTSYSYASFDQIKSGRETIESKAENHLVDFDLATMAWPDLNIAASIQLANTKRNELGIVTLGFTGEYLWLDDVARDAISLSTGFSLFSHPSKAKNDPHLFVLSNAQLQLHLSLGKEISRGEEWSWRFWQNTFATVANRGSPSLGIALGAQMRFWENHALAMEMIGWKGFGKRNFPAVNAFSGYASIDYCTLDAEAKYTYYMPVWGRISLGYMRTIAVSNAPQSRKTFSCSYTLPFGI</sequence>
<evidence type="ECO:0000256" key="1">
    <source>
        <dbReference type="SAM" id="SignalP"/>
    </source>
</evidence>
<gene>
    <name evidence="2" type="ORF">JYU14_04355</name>
</gene>
<keyword evidence="1" id="KW-0732">Signal</keyword>
<feature type="chain" id="PRO_5047447308" evidence="1">
    <location>
        <begin position="22"/>
        <end position="274"/>
    </location>
</feature>
<comment type="caution">
    <text evidence="2">The sequence shown here is derived from an EMBL/GenBank/DDBJ whole genome shotgun (WGS) entry which is preliminary data.</text>
</comment>
<name>A0ABS3ARD1_9BACT</name>